<evidence type="ECO:0000256" key="1">
    <source>
        <dbReference type="ARBA" id="ARBA00022603"/>
    </source>
</evidence>
<name>A0A975DDY2_9GAMM</name>
<protein>
    <submittedName>
        <fullName evidence="4">Class I SAM-dependent methyltransferase</fullName>
    </submittedName>
</protein>
<keyword evidence="2" id="KW-0808">Transferase</keyword>
<keyword evidence="5" id="KW-1185">Reference proteome</keyword>
<dbReference type="Gene3D" id="3.40.50.150">
    <property type="entry name" value="Vaccinia Virus protein VP39"/>
    <property type="match status" value="1"/>
</dbReference>
<keyword evidence="1 4" id="KW-0489">Methyltransferase</keyword>
<dbReference type="KEGG" id="psym:J1N51_11245"/>
<sequence length="177" mass="19964">MGDIYDRFLPYLNCQGTDTKGLVVDAGCGSGRDAKFYLNQGFEVYAFDASPTLAKKATEYLGQNVDVTTFDSFKINKKAQGIWCCASLLHVPRSALPQAINNIERHLASGGALYVSFKYGTEERIHNGRSFTDMNEALLADLFDGFSNFELKERWISADNRPDRQDEKWLNAIFIKR</sequence>
<dbReference type="GO" id="GO:0032259">
    <property type="term" value="P:methylation"/>
    <property type="evidence" value="ECO:0007669"/>
    <property type="project" value="UniProtKB-KW"/>
</dbReference>
<evidence type="ECO:0000259" key="3">
    <source>
        <dbReference type="Pfam" id="PF13649"/>
    </source>
</evidence>
<dbReference type="EMBL" id="CP072110">
    <property type="protein sequence ID" value="QTH65377.1"/>
    <property type="molecule type" value="Genomic_DNA"/>
</dbReference>
<dbReference type="InterPro" id="IPR029063">
    <property type="entry name" value="SAM-dependent_MTases_sf"/>
</dbReference>
<evidence type="ECO:0000313" key="5">
    <source>
        <dbReference type="Proteomes" id="UP000682739"/>
    </source>
</evidence>
<evidence type="ECO:0000313" key="4">
    <source>
        <dbReference type="EMBL" id="QTH65377.1"/>
    </source>
</evidence>
<proteinExistence type="predicted"/>
<dbReference type="InterPro" id="IPR041698">
    <property type="entry name" value="Methyltransf_25"/>
</dbReference>
<dbReference type="Proteomes" id="UP000682739">
    <property type="component" value="Chromosome"/>
</dbReference>
<dbReference type="AlphaFoldDB" id="A0A975DDY2"/>
<evidence type="ECO:0000256" key="2">
    <source>
        <dbReference type="ARBA" id="ARBA00022679"/>
    </source>
</evidence>
<dbReference type="Pfam" id="PF13649">
    <property type="entry name" value="Methyltransf_25"/>
    <property type="match status" value="1"/>
</dbReference>
<dbReference type="SUPFAM" id="SSF53335">
    <property type="entry name" value="S-adenosyl-L-methionine-dependent methyltransferases"/>
    <property type="match status" value="1"/>
</dbReference>
<gene>
    <name evidence="4" type="ORF">J1N51_11245</name>
</gene>
<feature type="domain" description="Methyltransferase" evidence="3">
    <location>
        <begin position="23"/>
        <end position="111"/>
    </location>
</feature>
<reference evidence="4" key="1">
    <citation type="submission" date="2021-03" db="EMBL/GenBank/DDBJ databases">
        <title>Description of Psychrosphaera ytuae sp. nov. isolated from deep sea sediment of South China Sea.</title>
        <authorList>
            <person name="Zhang J."/>
            <person name="Xu X.-D."/>
        </authorList>
    </citation>
    <scope>NUCLEOTIDE SEQUENCE</scope>
    <source>
        <strain evidence="4">MTZ26</strain>
    </source>
</reference>
<dbReference type="PANTHER" id="PTHR43861:SF1">
    <property type="entry name" value="TRANS-ACONITATE 2-METHYLTRANSFERASE"/>
    <property type="match status" value="1"/>
</dbReference>
<dbReference type="CDD" id="cd02440">
    <property type="entry name" value="AdoMet_MTases"/>
    <property type="match status" value="1"/>
</dbReference>
<organism evidence="4 5">
    <name type="scientific">Psychrosphaera ytuae</name>
    <dbReference type="NCBI Taxonomy" id="2820710"/>
    <lineage>
        <taxon>Bacteria</taxon>
        <taxon>Pseudomonadati</taxon>
        <taxon>Pseudomonadota</taxon>
        <taxon>Gammaproteobacteria</taxon>
        <taxon>Alteromonadales</taxon>
        <taxon>Pseudoalteromonadaceae</taxon>
        <taxon>Psychrosphaera</taxon>
    </lineage>
</organism>
<dbReference type="PANTHER" id="PTHR43861">
    <property type="entry name" value="TRANS-ACONITATE 2-METHYLTRANSFERASE-RELATED"/>
    <property type="match status" value="1"/>
</dbReference>
<accession>A0A975DDY2</accession>
<dbReference type="GO" id="GO:0008168">
    <property type="term" value="F:methyltransferase activity"/>
    <property type="evidence" value="ECO:0007669"/>
    <property type="project" value="UniProtKB-KW"/>
</dbReference>